<feature type="chain" id="PRO_5046766797" description="Cuticle protein" evidence="1">
    <location>
        <begin position="19"/>
        <end position="165"/>
    </location>
</feature>
<accession>A0ABP1S5Q8</accession>
<dbReference type="Proteomes" id="UP001642540">
    <property type="component" value="Unassembled WGS sequence"/>
</dbReference>
<keyword evidence="1" id="KW-0732">Signal</keyword>
<dbReference type="EMBL" id="CAXLJM020000160">
    <property type="protein sequence ID" value="CAL8144127.1"/>
    <property type="molecule type" value="Genomic_DNA"/>
</dbReference>
<evidence type="ECO:0000313" key="3">
    <source>
        <dbReference type="Proteomes" id="UP001642540"/>
    </source>
</evidence>
<keyword evidence="3" id="KW-1185">Reference proteome</keyword>
<feature type="signal peptide" evidence="1">
    <location>
        <begin position="1"/>
        <end position="18"/>
    </location>
</feature>
<comment type="caution">
    <text evidence="2">The sequence shown here is derived from an EMBL/GenBank/DDBJ whole genome shotgun (WGS) entry which is preliminary data.</text>
</comment>
<evidence type="ECO:0000313" key="2">
    <source>
        <dbReference type="EMBL" id="CAL8144127.1"/>
    </source>
</evidence>
<evidence type="ECO:0000256" key="1">
    <source>
        <dbReference type="SAM" id="SignalP"/>
    </source>
</evidence>
<gene>
    <name evidence="2" type="ORF">ODALV1_LOCUS30092</name>
</gene>
<sequence length="165" mass="16145">MNTLSVAVFAAVCAVASAGLLAQQVAVPAATYSNYGARISQSARPIAYAQAPVYQQAIAAPVYQQAIAAPVAQVAYQQAIPAATYSTFKNRVSQSARPIAVQTIAQAPVAVAHASPIAYGGAIAGPVGYAGGLGGLGYAGGLAGVGYAGGLNGVGAYGYGGQILG</sequence>
<evidence type="ECO:0008006" key="4">
    <source>
        <dbReference type="Google" id="ProtNLM"/>
    </source>
</evidence>
<organism evidence="2 3">
    <name type="scientific">Orchesella dallaii</name>
    <dbReference type="NCBI Taxonomy" id="48710"/>
    <lineage>
        <taxon>Eukaryota</taxon>
        <taxon>Metazoa</taxon>
        <taxon>Ecdysozoa</taxon>
        <taxon>Arthropoda</taxon>
        <taxon>Hexapoda</taxon>
        <taxon>Collembola</taxon>
        <taxon>Entomobryomorpha</taxon>
        <taxon>Entomobryoidea</taxon>
        <taxon>Orchesellidae</taxon>
        <taxon>Orchesellinae</taxon>
        <taxon>Orchesella</taxon>
    </lineage>
</organism>
<proteinExistence type="predicted"/>
<reference evidence="2 3" key="1">
    <citation type="submission" date="2024-08" db="EMBL/GenBank/DDBJ databases">
        <authorList>
            <person name="Cucini C."/>
            <person name="Frati F."/>
        </authorList>
    </citation>
    <scope>NUCLEOTIDE SEQUENCE [LARGE SCALE GENOMIC DNA]</scope>
</reference>
<protein>
    <recommendedName>
        <fullName evidence="4">Cuticle protein</fullName>
    </recommendedName>
</protein>
<name>A0ABP1S5Q8_9HEXA</name>